<dbReference type="Pfam" id="PF13458">
    <property type="entry name" value="Peripla_BP_6"/>
    <property type="match status" value="1"/>
</dbReference>
<evidence type="ECO:0000313" key="6">
    <source>
        <dbReference type="EMBL" id="KUP93983.1"/>
    </source>
</evidence>
<dbReference type="SUPFAM" id="SSF53822">
    <property type="entry name" value="Periplasmic binding protein-like I"/>
    <property type="match status" value="1"/>
</dbReference>
<evidence type="ECO:0000256" key="4">
    <source>
        <dbReference type="SAM" id="SignalP"/>
    </source>
</evidence>
<dbReference type="CDD" id="cd19979">
    <property type="entry name" value="PBP1_ABC_ligand_binding-like"/>
    <property type="match status" value="1"/>
</dbReference>
<protein>
    <recommendedName>
        <fullName evidence="5">Leucine-binding protein domain-containing protein</fullName>
    </recommendedName>
</protein>
<keyword evidence="2 4" id="KW-0732">Signal</keyword>
<dbReference type="OrthoDB" id="9768099at2"/>
<dbReference type="InterPro" id="IPR028081">
    <property type="entry name" value="Leu-bd"/>
</dbReference>
<accession>A0A132C081</accession>
<dbReference type="PANTHER" id="PTHR30483:SF6">
    <property type="entry name" value="PERIPLASMIC BINDING PROTEIN OF ABC TRANSPORTER FOR NATURAL AMINO ACIDS"/>
    <property type="match status" value="1"/>
</dbReference>
<name>A0A132C081_9RHOB</name>
<reference evidence="6 7" key="1">
    <citation type="submission" date="2015-12" db="EMBL/GenBank/DDBJ databases">
        <title>Genome sequence of the marine Rhodobacteraceae strain O3.65, Candidatus Tritonibacter horizontis.</title>
        <authorList>
            <person name="Poehlein A."/>
            <person name="Giebel H.A."/>
            <person name="Voget S."/>
            <person name="Brinkhoff T."/>
        </authorList>
    </citation>
    <scope>NUCLEOTIDE SEQUENCE [LARGE SCALE GENOMIC DNA]</scope>
    <source>
        <strain evidence="6 7">O3.65</strain>
    </source>
</reference>
<evidence type="ECO:0000256" key="3">
    <source>
        <dbReference type="ARBA" id="ARBA00022970"/>
    </source>
</evidence>
<dbReference type="Gene3D" id="3.40.50.2300">
    <property type="match status" value="2"/>
</dbReference>
<dbReference type="GO" id="GO:0006865">
    <property type="term" value="P:amino acid transport"/>
    <property type="evidence" value="ECO:0007669"/>
    <property type="project" value="UniProtKB-KW"/>
</dbReference>
<sequence>MSRRVPNWPCVLLFCLTMIPFARASAETLDIFIDADFSKSRASASAIELGIKTALEEVDNQLGGYDIRLVPKDHRTNVKRSHRHIQELGASETALLMFGGMHSPQYLSYRDYINENQILTLLPWSAAGPITRAAPGHENWLFRLSVDDYQSGEFLVNAAITQGGCQSISLLLLDTGWGLANRTTLEAALAAHDLSANQVAFFPTSIGDAGAGALAAKLATDSPDCIIMLSNWHNGAAMINAMRKHLPDVKIFSHWGITGGAFAEQVPHETRAALSLSVLQTCGLRRERDGNALLQWVLRRALPDAQGLADVSAPTGFVHGYDLTRILIAAADQAATTPAWQGSIVDKRRALKSALESLSRPVTGILKTYQTPFSAYDPQTAPNAHEALGLADLCLARFDANGRLEDLR</sequence>
<feature type="chain" id="PRO_5007288749" description="Leucine-binding protein domain-containing protein" evidence="4">
    <location>
        <begin position="25"/>
        <end position="408"/>
    </location>
</feature>
<dbReference type="InterPro" id="IPR051010">
    <property type="entry name" value="BCAA_transport"/>
</dbReference>
<dbReference type="InterPro" id="IPR028082">
    <property type="entry name" value="Peripla_BP_I"/>
</dbReference>
<organism evidence="6 7">
    <name type="scientific">Tritonibacter horizontis</name>
    <dbReference type="NCBI Taxonomy" id="1768241"/>
    <lineage>
        <taxon>Bacteria</taxon>
        <taxon>Pseudomonadati</taxon>
        <taxon>Pseudomonadota</taxon>
        <taxon>Alphaproteobacteria</taxon>
        <taxon>Rhodobacterales</taxon>
        <taxon>Paracoccaceae</taxon>
        <taxon>Tritonibacter</taxon>
    </lineage>
</organism>
<evidence type="ECO:0000256" key="1">
    <source>
        <dbReference type="ARBA" id="ARBA00010062"/>
    </source>
</evidence>
<feature type="signal peptide" evidence="4">
    <location>
        <begin position="1"/>
        <end position="24"/>
    </location>
</feature>
<comment type="caution">
    <text evidence="6">The sequence shown here is derived from an EMBL/GenBank/DDBJ whole genome shotgun (WGS) entry which is preliminary data.</text>
</comment>
<comment type="similarity">
    <text evidence="1">Belongs to the leucine-binding protein family.</text>
</comment>
<gene>
    <name evidence="6" type="ORF">TRIHO_11640</name>
</gene>
<evidence type="ECO:0000256" key="2">
    <source>
        <dbReference type="ARBA" id="ARBA00022729"/>
    </source>
</evidence>
<dbReference type="AlphaFoldDB" id="A0A132C081"/>
<keyword evidence="3" id="KW-0813">Transport</keyword>
<proteinExistence type="inferred from homology"/>
<dbReference type="Proteomes" id="UP000068382">
    <property type="component" value="Unassembled WGS sequence"/>
</dbReference>
<evidence type="ECO:0000313" key="7">
    <source>
        <dbReference type="Proteomes" id="UP000068382"/>
    </source>
</evidence>
<keyword evidence="7" id="KW-1185">Reference proteome</keyword>
<dbReference type="PANTHER" id="PTHR30483">
    <property type="entry name" value="LEUCINE-SPECIFIC-BINDING PROTEIN"/>
    <property type="match status" value="1"/>
</dbReference>
<evidence type="ECO:0000259" key="5">
    <source>
        <dbReference type="Pfam" id="PF13458"/>
    </source>
</evidence>
<keyword evidence="3" id="KW-0029">Amino-acid transport</keyword>
<dbReference type="EMBL" id="LPUY01000038">
    <property type="protein sequence ID" value="KUP93983.1"/>
    <property type="molecule type" value="Genomic_DNA"/>
</dbReference>
<feature type="domain" description="Leucine-binding protein" evidence="5">
    <location>
        <begin position="41"/>
        <end position="364"/>
    </location>
</feature>